<dbReference type="AlphaFoldDB" id="A0A0K2U345"/>
<organism evidence="1">
    <name type="scientific">Lepeophtheirus salmonis</name>
    <name type="common">Salmon louse</name>
    <name type="synonym">Caligus salmonis</name>
    <dbReference type="NCBI Taxonomy" id="72036"/>
    <lineage>
        <taxon>Eukaryota</taxon>
        <taxon>Metazoa</taxon>
        <taxon>Ecdysozoa</taxon>
        <taxon>Arthropoda</taxon>
        <taxon>Crustacea</taxon>
        <taxon>Multicrustacea</taxon>
        <taxon>Hexanauplia</taxon>
        <taxon>Copepoda</taxon>
        <taxon>Siphonostomatoida</taxon>
        <taxon>Caligidae</taxon>
        <taxon>Lepeophtheirus</taxon>
    </lineage>
</organism>
<reference evidence="1" key="1">
    <citation type="submission" date="2014-05" db="EMBL/GenBank/DDBJ databases">
        <authorList>
            <person name="Chronopoulou M."/>
        </authorList>
    </citation>
    <scope>NUCLEOTIDE SEQUENCE</scope>
    <source>
        <tissue evidence="1">Whole organism</tissue>
    </source>
</reference>
<evidence type="ECO:0000313" key="1">
    <source>
        <dbReference type="EMBL" id="CDW32480.1"/>
    </source>
</evidence>
<name>A0A0K2U345_LEPSM</name>
<dbReference type="EMBL" id="HACA01015119">
    <property type="protein sequence ID" value="CDW32480.1"/>
    <property type="molecule type" value="Transcribed_RNA"/>
</dbReference>
<sequence length="75" mass="8773">SIHKCTYQGCQITTNYFPFLNTIFFNVPFIGQMELRRFSIRTNPILCLARKLAEVTQFSSESGKDLHLNLKRIVY</sequence>
<protein>
    <submittedName>
        <fullName evidence="1">Uncharacterized protein</fullName>
    </submittedName>
</protein>
<feature type="non-terminal residue" evidence="1">
    <location>
        <position position="1"/>
    </location>
</feature>
<proteinExistence type="predicted"/>
<accession>A0A0K2U345</accession>